<comment type="similarity">
    <text evidence="1">Belongs to the D-isomer specific 2-hydroxyacid dehydrogenase family.</text>
</comment>
<dbReference type="HOGENOM" id="CLU_019796_1_4_1"/>
<dbReference type="PROSITE" id="PS00670">
    <property type="entry name" value="D_2_HYDROXYACID_DH_2"/>
    <property type="match status" value="1"/>
</dbReference>
<dbReference type="PROSITE" id="PS00671">
    <property type="entry name" value="D_2_HYDROXYACID_DH_3"/>
    <property type="match status" value="1"/>
</dbReference>
<sequence>MRSVEKGMWQKTKNFCLFDYSVFELKGKVLCIFGKGATGSEVARLATAFGLKVYFAERKHSAKVRQGYIDFDQALKMADIVSLHLPLNEETQSLFSTREFALMKPSAFLVNVARGQIVDQQALVVALKEKKIAGAALDVIDREPPSIEIEKHPLLKEIANDSCNLVVSPHIAWLGSQSIATLLGQCMENIEQFHKGTPVRTV</sequence>
<dbReference type="EMBL" id="JH818391">
    <property type="protein sequence ID" value="EKC28558.1"/>
    <property type="molecule type" value="Genomic_DNA"/>
</dbReference>
<dbReference type="InParanoid" id="K1Q400"/>
<evidence type="ECO:0000313" key="5">
    <source>
        <dbReference type="EMBL" id="EKC28558.1"/>
    </source>
</evidence>
<dbReference type="AlphaFoldDB" id="K1Q400"/>
<evidence type="ECO:0000256" key="1">
    <source>
        <dbReference type="ARBA" id="ARBA00005854"/>
    </source>
</evidence>
<dbReference type="GO" id="GO:0016491">
    <property type="term" value="F:oxidoreductase activity"/>
    <property type="evidence" value="ECO:0007669"/>
    <property type="project" value="UniProtKB-KW"/>
</dbReference>
<dbReference type="PANTHER" id="PTHR43761:SF1">
    <property type="entry name" value="D-ISOMER SPECIFIC 2-HYDROXYACID DEHYDROGENASE CATALYTIC DOMAIN-CONTAINING PROTEIN-RELATED"/>
    <property type="match status" value="1"/>
</dbReference>
<dbReference type="GO" id="GO:0051287">
    <property type="term" value="F:NAD binding"/>
    <property type="evidence" value="ECO:0007669"/>
    <property type="project" value="InterPro"/>
</dbReference>
<keyword evidence="3" id="KW-0520">NAD</keyword>
<keyword evidence="2" id="KW-0560">Oxidoreductase</keyword>
<dbReference type="Pfam" id="PF02826">
    <property type="entry name" value="2-Hacid_dh_C"/>
    <property type="match status" value="1"/>
</dbReference>
<evidence type="ECO:0000259" key="4">
    <source>
        <dbReference type="Pfam" id="PF02826"/>
    </source>
</evidence>
<dbReference type="InterPro" id="IPR006140">
    <property type="entry name" value="D-isomer_DH_NAD-bd"/>
</dbReference>
<proteinExistence type="inferred from homology"/>
<dbReference type="SUPFAM" id="SSF51735">
    <property type="entry name" value="NAD(P)-binding Rossmann-fold domains"/>
    <property type="match status" value="1"/>
</dbReference>
<reference evidence="5" key="1">
    <citation type="journal article" date="2012" name="Nature">
        <title>The oyster genome reveals stress adaptation and complexity of shell formation.</title>
        <authorList>
            <person name="Zhang G."/>
            <person name="Fang X."/>
            <person name="Guo X."/>
            <person name="Li L."/>
            <person name="Luo R."/>
            <person name="Xu F."/>
            <person name="Yang P."/>
            <person name="Zhang L."/>
            <person name="Wang X."/>
            <person name="Qi H."/>
            <person name="Xiong Z."/>
            <person name="Que H."/>
            <person name="Xie Y."/>
            <person name="Holland P.W."/>
            <person name="Paps J."/>
            <person name="Zhu Y."/>
            <person name="Wu F."/>
            <person name="Chen Y."/>
            <person name="Wang J."/>
            <person name="Peng C."/>
            <person name="Meng J."/>
            <person name="Yang L."/>
            <person name="Liu J."/>
            <person name="Wen B."/>
            <person name="Zhang N."/>
            <person name="Huang Z."/>
            <person name="Zhu Q."/>
            <person name="Feng Y."/>
            <person name="Mount A."/>
            <person name="Hedgecock D."/>
            <person name="Xu Z."/>
            <person name="Liu Y."/>
            <person name="Domazet-Loso T."/>
            <person name="Du Y."/>
            <person name="Sun X."/>
            <person name="Zhang S."/>
            <person name="Liu B."/>
            <person name="Cheng P."/>
            <person name="Jiang X."/>
            <person name="Li J."/>
            <person name="Fan D."/>
            <person name="Wang W."/>
            <person name="Fu W."/>
            <person name="Wang T."/>
            <person name="Wang B."/>
            <person name="Zhang J."/>
            <person name="Peng Z."/>
            <person name="Li Y."/>
            <person name="Li N."/>
            <person name="Wang J."/>
            <person name="Chen M."/>
            <person name="He Y."/>
            <person name="Tan F."/>
            <person name="Song X."/>
            <person name="Zheng Q."/>
            <person name="Huang R."/>
            <person name="Yang H."/>
            <person name="Du X."/>
            <person name="Chen L."/>
            <person name="Yang M."/>
            <person name="Gaffney P.M."/>
            <person name="Wang S."/>
            <person name="Luo L."/>
            <person name="She Z."/>
            <person name="Ming Y."/>
            <person name="Huang W."/>
            <person name="Zhang S."/>
            <person name="Huang B."/>
            <person name="Zhang Y."/>
            <person name="Qu T."/>
            <person name="Ni P."/>
            <person name="Miao G."/>
            <person name="Wang J."/>
            <person name="Wang Q."/>
            <person name="Steinberg C.E."/>
            <person name="Wang H."/>
            <person name="Li N."/>
            <person name="Qian L."/>
            <person name="Zhang G."/>
            <person name="Li Y."/>
            <person name="Yang H."/>
            <person name="Liu X."/>
            <person name="Wang J."/>
            <person name="Yin Y."/>
            <person name="Wang J."/>
        </authorList>
    </citation>
    <scope>NUCLEOTIDE SEQUENCE [LARGE SCALE GENOMIC DNA]</scope>
    <source>
        <strain evidence="5">05x7-T-G4-1.051#20</strain>
    </source>
</reference>
<dbReference type="PANTHER" id="PTHR43761">
    <property type="entry name" value="D-ISOMER SPECIFIC 2-HYDROXYACID DEHYDROGENASE FAMILY PROTEIN (AFU_ORTHOLOGUE AFUA_1G13630)"/>
    <property type="match status" value="1"/>
</dbReference>
<organism evidence="5">
    <name type="scientific">Magallana gigas</name>
    <name type="common">Pacific oyster</name>
    <name type="synonym">Crassostrea gigas</name>
    <dbReference type="NCBI Taxonomy" id="29159"/>
    <lineage>
        <taxon>Eukaryota</taxon>
        <taxon>Metazoa</taxon>
        <taxon>Spiralia</taxon>
        <taxon>Lophotrochozoa</taxon>
        <taxon>Mollusca</taxon>
        <taxon>Bivalvia</taxon>
        <taxon>Autobranchia</taxon>
        <taxon>Pteriomorphia</taxon>
        <taxon>Ostreida</taxon>
        <taxon>Ostreoidea</taxon>
        <taxon>Ostreidae</taxon>
        <taxon>Magallana</taxon>
    </lineage>
</organism>
<dbReference type="Gene3D" id="3.40.50.720">
    <property type="entry name" value="NAD(P)-binding Rossmann-like Domain"/>
    <property type="match status" value="2"/>
</dbReference>
<gene>
    <name evidence="5" type="ORF">CGI_10002213</name>
</gene>
<name>K1Q400_MAGGI</name>
<evidence type="ECO:0000256" key="2">
    <source>
        <dbReference type="ARBA" id="ARBA00023002"/>
    </source>
</evidence>
<dbReference type="InterPro" id="IPR036291">
    <property type="entry name" value="NAD(P)-bd_dom_sf"/>
</dbReference>
<evidence type="ECO:0000256" key="3">
    <source>
        <dbReference type="ARBA" id="ARBA00023027"/>
    </source>
</evidence>
<dbReference type="InterPro" id="IPR029753">
    <property type="entry name" value="D-isomer_DH_CS"/>
</dbReference>
<accession>K1Q400</accession>
<protein>
    <recommendedName>
        <fullName evidence="4">D-isomer specific 2-hydroxyacid dehydrogenase NAD-binding domain-containing protein</fullName>
    </recommendedName>
</protein>
<dbReference type="InterPro" id="IPR050418">
    <property type="entry name" value="D-iso_2-hydroxyacid_DH_PdxB"/>
</dbReference>
<feature type="domain" description="D-isomer specific 2-hydroxyacid dehydrogenase NAD-binding" evidence="4">
    <location>
        <begin position="4"/>
        <end position="172"/>
    </location>
</feature>